<dbReference type="Proteomes" id="UP000003544">
    <property type="component" value="Unassembled WGS sequence"/>
</dbReference>
<evidence type="ECO:0000313" key="3">
    <source>
        <dbReference type="Proteomes" id="UP000003544"/>
    </source>
</evidence>
<gene>
    <name evidence="2" type="ORF">MAMP_01114</name>
</gene>
<protein>
    <recommendedName>
        <fullName evidence="4">VCBS repeat-containing protein</fullName>
    </recommendedName>
</protein>
<dbReference type="eggNOG" id="ENOG503351H">
    <property type="taxonomic scope" value="Bacteria"/>
</dbReference>
<evidence type="ECO:0008006" key="4">
    <source>
        <dbReference type="Google" id="ProtNLM"/>
    </source>
</evidence>
<keyword evidence="3" id="KW-1185">Reference proteome</keyword>
<keyword evidence="1" id="KW-0732">Signal</keyword>
<reference evidence="2 3" key="1">
    <citation type="journal article" date="2011" name="J. Bacteriol.">
        <title>Draft genome sequence of Methylophaga aminisulfidivorans MP T.</title>
        <authorList>
            <person name="Han G.H."/>
            <person name="Kim W."/>
            <person name="Chun J."/>
            <person name="Kim S.W."/>
        </authorList>
    </citation>
    <scope>NUCLEOTIDE SEQUENCE [LARGE SCALE GENOMIC DNA]</scope>
    <source>
        <strain evidence="3">MP(T)</strain>
    </source>
</reference>
<evidence type="ECO:0000313" key="2">
    <source>
        <dbReference type="EMBL" id="EGL53468.1"/>
    </source>
</evidence>
<sequence length="148" mass="16810">MLKHNLLFYFITVSLMSVVYAEDAANDNIQSRSDSAIIAWAHEQHGHNVYEPVQVFYGDFTGDGMDDALAWILYPSGGNSDFLDVALFRYENGQLRYYRSIDNVFGGNPRNVVITPGQITLTTTMHKPDEPRCCPTGERQWVINTEKE</sequence>
<organism evidence="2 3">
    <name type="scientific">Methylophaga aminisulfidivorans MP</name>
    <dbReference type="NCBI Taxonomy" id="1026882"/>
    <lineage>
        <taxon>Bacteria</taxon>
        <taxon>Pseudomonadati</taxon>
        <taxon>Pseudomonadota</taxon>
        <taxon>Gammaproteobacteria</taxon>
        <taxon>Thiotrichales</taxon>
        <taxon>Piscirickettsiaceae</taxon>
        <taxon>Methylophaga</taxon>
    </lineage>
</organism>
<dbReference type="STRING" id="1026882.MAMP_01114"/>
<proteinExistence type="predicted"/>
<dbReference type="RefSeq" id="WP_007146718.1">
    <property type="nucleotide sequence ID" value="NZ_AFIG01000003.1"/>
</dbReference>
<feature type="chain" id="PRO_5003332976" description="VCBS repeat-containing protein" evidence="1">
    <location>
        <begin position="22"/>
        <end position="148"/>
    </location>
</feature>
<name>F5T342_9GAMM</name>
<dbReference type="OrthoDB" id="9154628at2"/>
<dbReference type="AlphaFoldDB" id="F5T342"/>
<dbReference type="EMBL" id="AFIG01000003">
    <property type="protein sequence ID" value="EGL53468.1"/>
    <property type="molecule type" value="Genomic_DNA"/>
</dbReference>
<accession>F5T342</accession>
<comment type="caution">
    <text evidence="2">The sequence shown here is derived from an EMBL/GenBank/DDBJ whole genome shotgun (WGS) entry which is preliminary data.</text>
</comment>
<evidence type="ECO:0000256" key="1">
    <source>
        <dbReference type="SAM" id="SignalP"/>
    </source>
</evidence>
<feature type="signal peptide" evidence="1">
    <location>
        <begin position="1"/>
        <end position="21"/>
    </location>
</feature>